<evidence type="ECO:0000259" key="16">
    <source>
        <dbReference type="PROSITE" id="PS51747"/>
    </source>
</evidence>
<evidence type="ECO:0000256" key="13">
    <source>
        <dbReference type="PIRSR" id="PIRSR606262-2"/>
    </source>
</evidence>
<protein>
    <recommendedName>
        <fullName evidence="5 15">Cytidine deaminase</fullName>
        <ecNumber evidence="4 15">3.5.4.5</ecNumber>
    </recommendedName>
    <alternativeName>
        <fullName evidence="9 15">Cytidine aminohydrolase</fullName>
    </alternativeName>
</protein>
<dbReference type="InterPro" id="IPR002125">
    <property type="entry name" value="CMP_dCMP_dom"/>
</dbReference>
<dbReference type="Proteomes" id="UP000725649">
    <property type="component" value="Unassembled WGS sequence"/>
</dbReference>
<keyword evidence="8 14" id="KW-0862">Zinc</keyword>
<evidence type="ECO:0000256" key="1">
    <source>
        <dbReference type="ARBA" id="ARBA00001947"/>
    </source>
</evidence>
<evidence type="ECO:0000313" key="17">
    <source>
        <dbReference type="EMBL" id="MBE6421621.1"/>
    </source>
</evidence>
<comment type="catalytic activity">
    <reaction evidence="10 15">
        <text>2'-deoxycytidine + H2O + H(+) = 2'-deoxyuridine + NH4(+)</text>
        <dbReference type="Rhea" id="RHEA:13433"/>
        <dbReference type="ChEBI" id="CHEBI:15377"/>
        <dbReference type="ChEBI" id="CHEBI:15378"/>
        <dbReference type="ChEBI" id="CHEBI:15698"/>
        <dbReference type="ChEBI" id="CHEBI:16450"/>
        <dbReference type="ChEBI" id="CHEBI:28938"/>
        <dbReference type="EC" id="3.5.4.5"/>
    </reaction>
</comment>
<keyword evidence="6 14" id="KW-0479">Metal-binding</keyword>
<evidence type="ECO:0000256" key="11">
    <source>
        <dbReference type="ARBA" id="ARBA00049558"/>
    </source>
</evidence>
<dbReference type="FunFam" id="3.40.140.10:FF:000008">
    <property type="entry name" value="Cytidine deaminase"/>
    <property type="match status" value="1"/>
</dbReference>
<gene>
    <name evidence="17" type="primary">cdd</name>
    <name evidence="17" type="ORF">E7027_05820</name>
</gene>
<organism evidence="17 18">
    <name type="scientific">Candidatus Avelusimicrobium gallicola</name>
    <dbReference type="NCBI Taxonomy" id="2562704"/>
    <lineage>
        <taxon>Bacteria</taxon>
        <taxon>Pseudomonadati</taxon>
        <taxon>Elusimicrobiota</taxon>
        <taxon>Elusimicrobia</taxon>
        <taxon>Elusimicrobiales</taxon>
        <taxon>Elusimicrobiaceae</taxon>
        <taxon>Candidatus Avelusimicrobium</taxon>
    </lineage>
</organism>
<dbReference type="AlphaFoldDB" id="A0A928DQJ3"/>
<comment type="caution">
    <text evidence="17">The sequence shown here is derived from an EMBL/GenBank/DDBJ whole genome shotgun (WGS) entry which is preliminary data.</text>
</comment>
<evidence type="ECO:0000256" key="3">
    <source>
        <dbReference type="ARBA" id="ARBA00006576"/>
    </source>
</evidence>
<accession>A0A928DQJ3</accession>
<keyword evidence="7 15" id="KW-0378">Hydrolase</keyword>
<evidence type="ECO:0000256" key="4">
    <source>
        <dbReference type="ARBA" id="ARBA00012783"/>
    </source>
</evidence>
<evidence type="ECO:0000256" key="5">
    <source>
        <dbReference type="ARBA" id="ARBA00018266"/>
    </source>
</evidence>
<feature type="domain" description="CMP/dCMP-type deaminase" evidence="16">
    <location>
        <begin position="8"/>
        <end position="141"/>
    </location>
</feature>
<feature type="active site" description="Proton donor" evidence="12">
    <location>
        <position position="62"/>
    </location>
</feature>
<dbReference type="PANTHER" id="PTHR11644:SF2">
    <property type="entry name" value="CYTIDINE DEAMINASE"/>
    <property type="match status" value="1"/>
</dbReference>
<evidence type="ECO:0000256" key="7">
    <source>
        <dbReference type="ARBA" id="ARBA00022801"/>
    </source>
</evidence>
<dbReference type="GO" id="GO:0055086">
    <property type="term" value="P:nucleobase-containing small molecule metabolic process"/>
    <property type="evidence" value="ECO:0007669"/>
    <property type="project" value="UniProtKB-ARBA"/>
</dbReference>
<dbReference type="EC" id="3.5.4.5" evidence="4 15"/>
<dbReference type="GO" id="GO:0072527">
    <property type="term" value="P:pyrimidine-containing compound metabolic process"/>
    <property type="evidence" value="ECO:0007669"/>
    <property type="project" value="UniProtKB-ARBA"/>
</dbReference>
<evidence type="ECO:0000256" key="14">
    <source>
        <dbReference type="PIRSR" id="PIRSR606262-3"/>
    </source>
</evidence>
<dbReference type="GO" id="GO:0005829">
    <property type="term" value="C:cytosol"/>
    <property type="evidence" value="ECO:0007669"/>
    <property type="project" value="TreeGrafter"/>
</dbReference>
<evidence type="ECO:0000256" key="8">
    <source>
        <dbReference type="ARBA" id="ARBA00022833"/>
    </source>
</evidence>
<dbReference type="NCBIfam" id="NF004064">
    <property type="entry name" value="PRK05578.1"/>
    <property type="match status" value="1"/>
</dbReference>
<dbReference type="GO" id="GO:0008270">
    <property type="term" value="F:zinc ion binding"/>
    <property type="evidence" value="ECO:0007669"/>
    <property type="project" value="UniProtKB-UniRule"/>
</dbReference>
<feature type="binding site" evidence="14">
    <location>
        <position position="99"/>
    </location>
    <ligand>
        <name>Zn(2+)</name>
        <dbReference type="ChEBI" id="CHEBI:29105"/>
        <note>catalytic</note>
    </ligand>
</feature>
<dbReference type="Gene3D" id="3.40.140.10">
    <property type="entry name" value="Cytidine Deaminase, domain 2"/>
    <property type="match status" value="1"/>
</dbReference>
<dbReference type="EMBL" id="SUVG01000006">
    <property type="protein sequence ID" value="MBE6421621.1"/>
    <property type="molecule type" value="Genomic_DNA"/>
</dbReference>
<evidence type="ECO:0000313" key="18">
    <source>
        <dbReference type="Proteomes" id="UP000725649"/>
    </source>
</evidence>
<dbReference type="InterPro" id="IPR016193">
    <property type="entry name" value="Cytidine_deaminase-like"/>
</dbReference>
<dbReference type="GO" id="GO:0004126">
    <property type="term" value="F:cytidine deaminase activity"/>
    <property type="evidence" value="ECO:0007669"/>
    <property type="project" value="UniProtKB-UniRule"/>
</dbReference>
<name>A0A928DQJ3_9BACT</name>
<dbReference type="PROSITE" id="PS00903">
    <property type="entry name" value="CYT_DCMP_DEAMINASES_1"/>
    <property type="match status" value="1"/>
</dbReference>
<feature type="binding site" evidence="14">
    <location>
        <position position="96"/>
    </location>
    <ligand>
        <name>Zn(2+)</name>
        <dbReference type="ChEBI" id="CHEBI:29105"/>
        <note>catalytic</note>
    </ligand>
</feature>
<feature type="binding site" evidence="14">
    <location>
        <position position="60"/>
    </location>
    <ligand>
        <name>Zn(2+)</name>
        <dbReference type="ChEBI" id="CHEBI:29105"/>
        <note>catalytic</note>
    </ligand>
</feature>
<dbReference type="SUPFAM" id="SSF53927">
    <property type="entry name" value="Cytidine deaminase-like"/>
    <property type="match status" value="1"/>
</dbReference>
<evidence type="ECO:0000256" key="12">
    <source>
        <dbReference type="PIRSR" id="PIRSR606262-1"/>
    </source>
</evidence>
<sequence length="144" mass="15777">MSKPLTKEEITALLDVAQKTRENSYSPYSHFKVGAAVLTKDGNVFGGTNIENAGYGSTICAERSALFSAISAGHRRFRALALVTQKVPGMAFNSPCGACRQVMSEFLSPDTPIYMAVLDGTKRTVYCKKLKELLPFPFVKFTEK</sequence>
<evidence type="ECO:0000256" key="2">
    <source>
        <dbReference type="ARBA" id="ARBA00003949"/>
    </source>
</evidence>
<feature type="binding site" evidence="13">
    <location>
        <begin position="49"/>
        <end position="55"/>
    </location>
    <ligand>
        <name>substrate</name>
    </ligand>
</feature>
<dbReference type="Pfam" id="PF00383">
    <property type="entry name" value="dCMP_cyt_deam_1"/>
    <property type="match status" value="1"/>
</dbReference>
<dbReference type="GO" id="GO:0042802">
    <property type="term" value="F:identical protein binding"/>
    <property type="evidence" value="ECO:0007669"/>
    <property type="project" value="UniProtKB-ARBA"/>
</dbReference>
<dbReference type="NCBIfam" id="TIGR01354">
    <property type="entry name" value="cyt_deam_tetra"/>
    <property type="match status" value="1"/>
</dbReference>
<dbReference type="PROSITE" id="PS51747">
    <property type="entry name" value="CYT_DCMP_DEAMINASES_2"/>
    <property type="match status" value="1"/>
</dbReference>
<reference evidence="17" key="1">
    <citation type="submission" date="2019-04" db="EMBL/GenBank/DDBJ databases">
        <title>Evolution of Biomass-Degrading Anaerobic Consortia Revealed by Metagenomics.</title>
        <authorList>
            <person name="Peng X."/>
        </authorList>
    </citation>
    <scope>NUCLEOTIDE SEQUENCE</scope>
    <source>
        <strain evidence="17">SIG66</strain>
    </source>
</reference>
<comment type="cofactor">
    <cofactor evidence="1 14 15">
        <name>Zn(2+)</name>
        <dbReference type="ChEBI" id="CHEBI:29105"/>
    </cofactor>
</comment>
<dbReference type="InterPro" id="IPR006262">
    <property type="entry name" value="Cyt_deam_tetra"/>
</dbReference>
<evidence type="ECO:0000256" key="15">
    <source>
        <dbReference type="RuleBase" id="RU364006"/>
    </source>
</evidence>
<comment type="function">
    <text evidence="2 15">This enzyme scavenges exogenous and endogenous cytidine and 2'-deoxycytidine for UMP synthesis.</text>
</comment>
<proteinExistence type="inferred from homology"/>
<evidence type="ECO:0000256" key="6">
    <source>
        <dbReference type="ARBA" id="ARBA00022723"/>
    </source>
</evidence>
<dbReference type="CDD" id="cd01283">
    <property type="entry name" value="cytidine_deaminase"/>
    <property type="match status" value="1"/>
</dbReference>
<dbReference type="InterPro" id="IPR016192">
    <property type="entry name" value="APOBEC/CMP_deaminase_Zn-bd"/>
</dbReference>
<comment type="similarity">
    <text evidence="3 15">Belongs to the cytidine and deoxycytidylate deaminase family.</text>
</comment>
<evidence type="ECO:0000256" key="9">
    <source>
        <dbReference type="ARBA" id="ARBA00032005"/>
    </source>
</evidence>
<dbReference type="PANTHER" id="PTHR11644">
    <property type="entry name" value="CYTIDINE DEAMINASE"/>
    <property type="match status" value="1"/>
</dbReference>
<evidence type="ECO:0000256" key="10">
    <source>
        <dbReference type="ARBA" id="ARBA00049252"/>
    </source>
</evidence>
<comment type="catalytic activity">
    <reaction evidence="11 15">
        <text>cytidine + H2O + H(+) = uridine + NH4(+)</text>
        <dbReference type="Rhea" id="RHEA:16069"/>
        <dbReference type="ChEBI" id="CHEBI:15377"/>
        <dbReference type="ChEBI" id="CHEBI:15378"/>
        <dbReference type="ChEBI" id="CHEBI:16704"/>
        <dbReference type="ChEBI" id="CHEBI:17562"/>
        <dbReference type="ChEBI" id="CHEBI:28938"/>
        <dbReference type="EC" id="3.5.4.5"/>
    </reaction>
</comment>
<dbReference type="InterPro" id="IPR050202">
    <property type="entry name" value="Cyt/Deoxycyt_deaminase"/>
</dbReference>